<feature type="compositionally biased region" description="Polar residues" evidence="1">
    <location>
        <begin position="172"/>
        <end position="194"/>
    </location>
</feature>
<keyword evidence="3" id="KW-1185">Reference proteome</keyword>
<protein>
    <recommendedName>
        <fullName evidence="4">RNase H type-1 domain-containing protein</fullName>
    </recommendedName>
</protein>
<feature type="region of interest" description="Disordered" evidence="1">
    <location>
        <begin position="166"/>
        <end position="194"/>
    </location>
</feature>
<reference evidence="2" key="1">
    <citation type="journal article" date="2023" name="Plant J.">
        <title>Genome sequences and population genomics provide insights into the demographic history, inbreeding, and mutation load of two 'living fossil' tree species of Dipteronia.</title>
        <authorList>
            <person name="Feng Y."/>
            <person name="Comes H.P."/>
            <person name="Chen J."/>
            <person name="Zhu S."/>
            <person name="Lu R."/>
            <person name="Zhang X."/>
            <person name="Li P."/>
            <person name="Qiu J."/>
            <person name="Olsen K.M."/>
            <person name="Qiu Y."/>
        </authorList>
    </citation>
    <scope>NUCLEOTIDE SEQUENCE</scope>
    <source>
        <strain evidence="2">NBL</strain>
    </source>
</reference>
<evidence type="ECO:0000313" key="2">
    <source>
        <dbReference type="EMBL" id="KAK3225197.1"/>
    </source>
</evidence>
<evidence type="ECO:0008006" key="4">
    <source>
        <dbReference type="Google" id="ProtNLM"/>
    </source>
</evidence>
<dbReference type="AlphaFoldDB" id="A0AAE0AW59"/>
<dbReference type="Proteomes" id="UP001281410">
    <property type="component" value="Unassembled WGS sequence"/>
</dbReference>
<sequence length="194" mass="20516">MVLWGIWSNRNQLVHSKTERNLGEIIDWMAGLLEEFQGSLNALSCNPSLDIPSSSAGGTPSLHDGLKLNSDAAVLLDGSSFNIGDVIRDAKGQHGLSVGWAEVDAANVAAGVNSSKPCKSVAGSIFDNNFSLCKDVGVASSKAISRSGNGLAHNLASLAVSSSRDHLWQGRPKTTTRIVEPQQLKTNTQHPTQD</sequence>
<proteinExistence type="predicted"/>
<comment type="caution">
    <text evidence="2">The sequence shown here is derived from an EMBL/GenBank/DDBJ whole genome shotgun (WGS) entry which is preliminary data.</text>
</comment>
<evidence type="ECO:0000256" key="1">
    <source>
        <dbReference type="SAM" id="MobiDB-lite"/>
    </source>
</evidence>
<name>A0AAE0AW59_9ROSI</name>
<evidence type="ECO:0000313" key="3">
    <source>
        <dbReference type="Proteomes" id="UP001281410"/>
    </source>
</evidence>
<organism evidence="2 3">
    <name type="scientific">Dipteronia sinensis</name>
    <dbReference type="NCBI Taxonomy" id="43782"/>
    <lineage>
        <taxon>Eukaryota</taxon>
        <taxon>Viridiplantae</taxon>
        <taxon>Streptophyta</taxon>
        <taxon>Embryophyta</taxon>
        <taxon>Tracheophyta</taxon>
        <taxon>Spermatophyta</taxon>
        <taxon>Magnoliopsida</taxon>
        <taxon>eudicotyledons</taxon>
        <taxon>Gunneridae</taxon>
        <taxon>Pentapetalae</taxon>
        <taxon>rosids</taxon>
        <taxon>malvids</taxon>
        <taxon>Sapindales</taxon>
        <taxon>Sapindaceae</taxon>
        <taxon>Hippocastanoideae</taxon>
        <taxon>Acereae</taxon>
        <taxon>Dipteronia</taxon>
    </lineage>
</organism>
<accession>A0AAE0AW59</accession>
<dbReference type="EMBL" id="JANJYJ010000002">
    <property type="protein sequence ID" value="KAK3225197.1"/>
    <property type="molecule type" value="Genomic_DNA"/>
</dbReference>
<gene>
    <name evidence="2" type="ORF">Dsin_005059</name>
</gene>